<dbReference type="PANTHER" id="PTHR30514:SF10">
    <property type="entry name" value="MURR_RPIR FAMILY TRANSCRIPTIONAL REGULATOR"/>
    <property type="match status" value="1"/>
</dbReference>
<evidence type="ECO:0000313" key="7">
    <source>
        <dbReference type="Proteomes" id="UP000257055"/>
    </source>
</evidence>
<dbReference type="PANTHER" id="PTHR30514">
    <property type="entry name" value="GLUCOKINASE"/>
    <property type="match status" value="1"/>
</dbReference>
<name>A0A3D8TQN8_9LIST</name>
<dbReference type="SUPFAM" id="SSF53697">
    <property type="entry name" value="SIS domain"/>
    <property type="match status" value="1"/>
</dbReference>
<dbReference type="PROSITE" id="PS51071">
    <property type="entry name" value="HTH_RPIR"/>
    <property type="match status" value="1"/>
</dbReference>
<sequence>MDFFEIASRSITNLTRNERILFDYVVKNMKRIKNQSIREVSAECFVSTTTFLRFVRKLGFTGYSEFTTVLKFTESRKPDIQSPPFVVKQKDYREEYLKNIIESVRVLEPSKLEQITTKLEQKPRIYFFAKGLSKHAAEYVKYLYTMNGFLVEFPEDYQYRQAILPHIGTEDMVFILTYAGHDVELVQTAQRLKARKDSPLLISITCADNNIIQNMSDINLYIFTDEIEINNLDMTSRISTIAIMELILYQHMENTNQKLLQSNDQNEIHF</sequence>
<dbReference type="PROSITE" id="PS51464">
    <property type="entry name" value="SIS"/>
    <property type="match status" value="1"/>
</dbReference>
<comment type="caution">
    <text evidence="6">The sequence shown here is derived from an EMBL/GenBank/DDBJ whole genome shotgun (WGS) entry which is preliminary data.</text>
</comment>
<dbReference type="RefSeq" id="WP_115753371.1">
    <property type="nucleotide sequence ID" value="NZ_LARY01000002.1"/>
</dbReference>
<evidence type="ECO:0000259" key="4">
    <source>
        <dbReference type="PROSITE" id="PS51071"/>
    </source>
</evidence>
<feature type="domain" description="SIS" evidence="5">
    <location>
        <begin position="115"/>
        <end position="257"/>
    </location>
</feature>
<feature type="domain" description="HTH rpiR-type" evidence="4">
    <location>
        <begin position="1"/>
        <end position="77"/>
    </location>
</feature>
<accession>A0A3D8TQN8</accession>
<evidence type="ECO:0000256" key="3">
    <source>
        <dbReference type="ARBA" id="ARBA00023163"/>
    </source>
</evidence>
<reference evidence="7" key="1">
    <citation type="submission" date="2015-04" db="EMBL/GenBank/DDBJ databases">
        <authorList>
            <person name="Schardt J."/>
            <person name="Mueller-Herbst S."/>
            <person name="Scherer S."/>
            <person name="Huptas C."/>
        </authorList>
    </citation>
    <scope>NUCLEOTIDE SEQUENCE [LARGE SCALE GENOMIC DNA]</scope>
    <source>
        <strain evidence="7">Kiel-L1</strain>
    </source>
</reference>
<dbReference type="CDD" id="cd05013">
    <property type="entry name" value="SIS_RpiR"/>
    <property type="match status" value="1"/>
</dbReference>
<dbReference type="EMBL" id="LARY01000002">
    <property type="protein sequence ID" value="RDX01120.1"/>
    <property type="molecule type" value="Genomic_DNA"/>
</dbReference>
<dbReference type="GO" id="GO:0097367">
    <property type="term" value="F:carbohydrate derivative binding"/>
    <property type="evidence" value="ECO:0007669"/>
    <property type="project" value="InterPro"/>
</dbReference>
<dbReference type="Pfam" id="PF01380">
    <property type="entry name" value="SIS"/>
    <property type="match status" value="1"/>
</dbReference>
<dbReference type="InterPro" id="IPR000281">
    <property type="entry name" value="HTH_RpiR"/>
</dbReference>
<evidence type="ECO:0000256" key="1">
    <source>
        <dbReference type="ARBA" id="ARBA00023015"/>
    </source>
</evidence>
<keyword evidence="7" id="KW-1185">Reference proteome</keyword>
<keyword evidence="1" id="KW-0805">Transcription regulation</keyword>
<dbReference type="InterPro" id="IPR009057">
    <property type="entry name" value="Homeodomain-like_sf"/>
</dbReference>
<proteinExistence type="predicted"/>
<evidence type="ECO:0000313" key="6">
    <source>
        <dbReference type="EMBL" id="RDX01120.1"/>
    </source>
</evidence>
<dbReference type="GO" id="GO:0003700">
    <property type="term" value="F:DNA-binding transcription factor activity"/>
    <property type="evidence" value="ECO:0007669"/>
    <property type="project" value="InterPro"/>
</dbReference>
<evidence type="ECO:0000256" key="2">
    <source>
        <dbReference type="ARBA" id="ARBA00023125"/>
    </source>
</evidence>
<dbReference type="Gene3D" id="3.40.50.10490">
    <property type="entry name" value="Glucose-6-phosphate isomerase like protein, domain 1"/>
    <property type="match status" value="1"/>
</dbReference>
<protein>
    <submittedName>
        <fullName evidence="6">RpiR family transcriptional regulator</fullName>
    </submittedName>
</protein>
<dbReference type="AlphaFoldDB" id="A0A3D8TQN8"/>
<keyword evidence="2" id="KW-0238">DNA-binding</keyword>
<dbReference type="InterPro" id="IPR047640">
    <property type="entry name" value="RpiR-like"/>
</dbReference>
<dbReference type="SUPFAM" id="SSF46689">
    <property type="entry name" value="Homeodomain-like"/>
    <property type="match status" value="1"/>
</dbReference>
<dbReference type="InterPro" id="IPR046348">
    <property type="entry name" value="SIS_dom_sf"/>
</dbReference>
<evidence type="ECO:0000259" key="5">
    <source>
        <dbReference type="PROSITE" id="PS51464"/>
    </source>
</evidence>
<dbReference type="Gene3D" id="1.10.10.10">
    <property type="entry name" value="Winged helix-like DNA-binding domain superfamily/Winged helix DNA-binding domain"/>
    <property type="match status" value="1"/>
</dbReference>
<organism evidence="6 7">
    <name type="scientific">Listeria kieliensis</name>
    <dbReference type="NCBI Taxonomy" id="1621700"/>
    <lineage>
        <taxon>Bacteria</taxon>
        <taxon>Bacillati</taxon>
        <taxon>Bacillota</taxon>
        <taxon>Bacilli</taxon>
        <taxon>Bacillales</taxon>
        <taxon>Listeriaceae</taxon>
        <taxon>Listeria</taxon>
    </lineage>
</organism>
<dbReference type="InterPro" id="IPR035472">
    <property type="entry name" value="RpiR-like_SIS"/>
</dbReference>
<dbReference type="Proteomes" id="UP000257055">
    <property type="component" value="Unassembled WGS sequence"/>
</dbReference>
<dbReference type="GO" id="GO:1901135">
    <property type="term" value="P:carbohydrate derivative metabolic process"/>
    <property type="evidence" value="ECO:0007669"/>
    <property type="project" value="InterPro"/>
</dbReference>
<gene>
    <name evidence="6" type="ORF">UR08_09230</name>
</gene>
<dbReference type="InterPro" id="IPR001347">
    <property type="entry name" value="SIS_dom"/>
</dbReference>
<dbReference type="GO" id="GO:0003677">
    <property type="term" value="F:DNA binding"/>
    <property type="evidence" value="ECO:0007669"/>
    <property type="project" value="UniProtKB-KW"/>
</dbReference>
<keyword evidence="3" id="KW-0804">Transcription</keyword>
<dbReference type="Pfam" id="PF01418">
    <property type="entry name" value="HTH_6"/>
    <property type="match status" value="1"/>
</dbReference>
<dbReference type="InterPro" id="IPR036388">
    <property type="entry name" value="WH-like_DNA-bd_sf"/>
</dbReference>